<reference evidence="2" key="2">
    <citation type="journal article" date="2024" name="Plant">
        <title>Genomic evolution and insights into agronomic trait innovations of Sesamum species.</title>
        <authorList>
            <person name="Miao H."/>
            <person name="Wang L."/>
            <person name="Qu L."/>
            <person name="Liu H."/>
            <person name="Sun Y."/>
            <person name="Le M."/>
            <person name="Wang Q."/>
            <person name="Wei S."/>
            <person name="Zheng Y."/>
            <person name="Lin W."/>
            <person name="Duan Y."/>
            <person name="Cao H."/>
            <person name="Xiong S."/>
            <person name="Wang X."/>
            <person name="Wei L."/>
            <person name="Li C."/>
            <person name="Ma Q."/>
            <person name="Ju M."/>
            <person name="Zhao R."/>
            <person name="Li G."/>
            <person name="Mu C."/>
            <person name="Tian Q."/>
            <person name="Mei H."/>
            <person name="Zhang T."/>
            <person name="Gao T."/>
            <person name="Zhang H."/>
        </authorList>
    </citation>
    <scope>NUCLEOTIDE SEQUENCE</scope>
    <source>
        <strain evidence="2">3651</strain>
    </source>
</reference>
<evidence type="ECO:0000313" key="2">
    <source>
        <dbReference type="EMBL" id="KAK4428311.1"/>
    </source>
</evidence>
<name>A0AAE1YEB6_9LAMI</name>
<dbReference type="EMBL" id="JACGWO010000004">
    <property type="protein sequence ID" value="KAK4428311.1"/>
    <property type="molecule type" value="Genomic_DNA"/>
</dbReference>
<keyword evidence="3" id="KW-1185">Reference proteome</keyword>
<evidence type="ECO:0000313" key="3">
    <source>
        <dbReference type="Proteomes" id="UP001293254"/>
    </source>
</evidence>
<feature type="region of interest" description="Disordered" evidence="1">
    <location>
        <begin position="85"/>
        <end position="107"/>
    </location>
</feature>
<proteinExistence type="predicted"/>
<reference evidence="2" key="1">
    <citation type="submission" date="2020-06" db="EMBL/GenBank/DDBJ databases">
        <authorList>
            <person name="Li T."/>
            <person name="Hu X."/>
            <person name="Zhang T."/>
            <person name="Song X."/>
            <person name="Zhang H."/>
            <person name="Dai N."/>
            <person name="Sheng W."/>
            <person name="Hou X."/>
            <person name="Wei L."/>
        </authorList>
    </citation>
    <scope>NUCLEOTIDE SEQUENCE</scope>
    <source>
        <strain evidence="2">3651</strain>
        <tissue evidence="2">Leaf</tissue>
    </source>
</reference>
<organism evidence="2 3">
    <name type="scientific">Sesamum alatum</name>
    <dbReference type="NCBI Taxonomy" id="300844"/>
    <lineage>
        <taxon>Eukaryota</taxon>
        <taxon>Viridiplantae</taxon>
        <taxon>Streptophyta</taxon>
        <taxon>Embryophyta</taxon>
        <taxon>Tracheophyta</taxon>
        <taxon>Spermatophyta</taxon>
        <taxon>Magnoliopsida</taxon>
        <taxon>eudicotyledons</taxon>
        <taxon>Gunneridae</taxon>
        <taxon>Pentapetalae</taxon>
        <taxon>asterids</taxon>
        <taxon>lamiids</taxon>
        <taxon>Lamiales</taxon>
        <taxon>Pedaliaceae</taxon>
        <taxon>Sesamum</taxon>
    </lineage>
</organism>
<sequence length="107" mass="11622">MILHQVIVQATRLIRRGAKAFLESSKVVKHKHGMWRIGPSPPLARDSILVAADSLSVAQLSHRAPSSATARLAQPLRAARLAQPPRATIVEDQSPLAQLCHREPSSP</sequence>
<protein>
    <submittedName>
        <fullName evidence="2">Uncharacterized protein</fullName>
    </submittedName>
</protein>
<dbReference type="AlphaFoldDB" id="A0AAE1YEB6"/>
<gene>
    <name evidence="2" type="ORF">Salat_1130700</name>
</gene>
<dbReference type="Proteomes" id="UP001293254">
    <property type="component" value="Unassembled WGS sequence"/>
</dbReference>
<comment type="caution">
    <text evidence="2">The sequence shown here is derived from an EMBL/GenBank/DDBJ whole genome shotgun (WGS) entry which is preliminary data.</text>
</comment>
<evidence type="ECO:0000256" key="1">
    <source>
        <dbReference type="SAM" id="MobiDB-lite"/>
    </source>
</evidence>
<accession>A0AAE1YEB6</accession>